<dbReference type="Gene3D" id="1.10.10.10">
    <property type="entry name" value="Winged helix-like DNA-binding domain superfamily/Winged helix DNA-binding domain"/>
    <property type="match status" value="1"/>
</dbReference>
<dbReference type="SUPFAM" id="SSF46689">
    <property type="entry name" value="Homeodomain-like"/>
    <property type="match status" value="1"/>
</dbReference>
<accession>A0A951U476</accession>
<reference evidence="1" key="2">
    <citation type="journal article" date="2022" name="Microbiol. Resour. Announc.">
        <title>Metagenome Sequencing to Explore Phylogenomics of Terrestrial Cyanobacteria.</title>
        <authorList>
            <person name="Ward R.D."/>
            <person name="Stajich J.E."/>
            <person name="Johansen J.R."/>
            <person name="Huntemann M."/>
            <person name="Clum A."/>
            <person name="Foster B."/>
            <person name="Foster B."/>
            <person name="Roux S."/>
            <person name="Palaniappan K."/>
            <person name="Varghese N."/>
            <person name="Mukherjee S."/>
            <person name="Reddy T.B.K."/>
            <person name="Daum C."/>
            <person name="Copeland A."/>
            <person name="Chen I.A."/>
            <person name="Ivanova N.N."/>
            <person name="Kyrpides N.C."/>
            <person name="Shapiro N."/>
            <person name="Eloe-Fadrosh E.A."/>
            <person name="Pietrasiak N."/>
        </authorList>
    </citation>
    <scope>NUCLEOTIDE SEQUENCE</scope>
    <source>
        <strain evidence="1">GSE-TBD4-15B</strain>
    </source>
</reference>
<evidence type="ECO:0000313" key="1">
    <source>
        <dbReference type="EMBL" id="MBW4465434.1"/>
    </source>
</evidence>
<evidence type="ECO:0000313" key="2">
    <source>
        <dbReference type="Proteomes" id="UP000707356"/>
    </source>
</evidence>
<dbReference type="InterPro" id="IPR036388">
    <property type="entry name" value="WH-like_DNA-bd_sf"/>
</dbReference>
<sequence>MSFTIAVSPIPLFINTDGVVLVGQTRVTLETIVTLYKQGATAEEIAEQFSSLDLADIYAVISYYLRHQNAVEAYMQEQQQRSDQIRAENERRFPVQGLRDRLLARRASS</sequence>
<dbReference type="EMBL" id="JAHHHV010000043">
    <property type="protein sequence ID" value="MBW4465434.1"/>
    <property type="molecule type" value="Genomic_DNA"/>
</dbReference>
<proteinExistence type="predicted"/>
<reference evidence="1" key="1">
    <citation type="submission" date="2021-05" db="EMBL/GenBank/DDBJ databases">
        <authorList>
            <person name="Pietrasiak N."/>
            <person name="Ward R."/>
            <person name="Stajich J.E."/>
            <person name="Kurbessoian T."/>
        </authorList>
    </citation>
    <scope>NUCLEOTIDE SEQUENCE</scope>
    <source>
        <strain evidence="1">GSE-TBD4-15B</strain>
    </source>
</reference>
<protein>
    <submittedName>
        <fullName evidence="1">DUF433 domain-containing protein</fullName>
    </submittedName>
</protein>
<name>A0A951U476_9CYAN</name>
<organism evidence="1 2">
    <name type="scientific">Pegethrix bostrychoides GSE-TBD4-15B</name>
    <dbReference type="NCBI Taxonomy" id="2839662"/>
    <lineage>
        <taxon>Bacteria</taxon>
        <taxon>Bacillati</taxon>
        <taxon>Cyanobacteriota</taxon>
        <taxon>Cyanophyceae</taxon>
        <taxon>Oculatellales</taxon>
        <taxon>Oculatellaceae</taxon>
        <taxon>Pegethrix</taxon>
    </lineage>
</organism>
<dbReference type="InterPro" id="IPR009057">
    <property type="entry name" value="Homeodomain-like_sf"/>
</dbReference>
<dbReference type="PANTHER" id="PTHR34849">
    <property type="entry name" value="SSL5025 PROTEIN"/>
    <property type="match status" value="1"/>
</dbReference>
<dbReference type="Proteomes" id="UP000707356">
    <property type="component" value="Unassembled WGS sequence"/>
</dbReference>
<dbReference type="InterPro" id="IPR007367">
    <property type="entry name" value="DUF433"/>
</dbReference>
<dbReference type="AlphaFoldDB" id="A0A951U476"/>
<dbReference type="Pfam" id="PF04255">
    <property type="entry name" value="DUF433"/>
    <property type="match status" value="1"/>
</dbReference>
<comment type="caution">
    <text evidence="1">The sequence shown here is derived from an EMBL/GenBank/DDBJ whole genome shotgun (WGS) entry which is preliminary data.</text>
</comment>
<dbReference type="PANTHER" id="PTHR34849:SF1">
    <property type="entry name" value="SLR0770 PROTEIN"/>
    <property type="match status" value="1"/>
</dbReference>
<gene>
    <name evidence="1" type="ORF">KME07_08335</name>
</gene>